<name>A0ABP8L794_9BACT</name>
<dbReference type="SUPFAM" id="SSF56281">
    <property type="entry name" value="Metallo-hydrolase/oxidoreductase"/>
    <property type="match status" value="1"/>
</dbReference>
<comment type="subunit">
    <text evidence="5">Monomer.</text>
</comment>
<dbReference type="Pfam" id="PF00753">
    <property type="entry name" value="Lactamase_B"/>
    <property type="match status" value="1"/>
</dbReference>
<protein>
    <recommendedName>
        <fullName evidence="6">beta-lactamase</fullName>
        <ecNumber evidence="6">3.5.2.6</ecNumber>
    </recommendedName>
</protein>
<comment type="similarity">
    <text evidence="4">Belongs to the metallo-beta-lactamase superfamily. Class-B beta-lactamase family.</text>
</comment>
<organism evidence="15 16">
    <name type="scientific">Pontibacter saemangeumensis</name>
    <dbReference type="NCBI Taxonomy" id="1084525"/>
    <lineage>
        <taxon>Bacteria</taxon>
        <taxon>Pseudomonadati</taxon>
        <taxon>Bacteroidota</taxon>
        <taxon>Cytophagia</taxon>
        <taxon>Cytophagales</taxon>
        <taxon>Hymenobacteraceae</taxon>
        <taxon>Pontibacter</taxon>
    </lineage>
</organism>
<dbReference type="PANTHER" id="PTHR42951:SF4">
    <property type="entry name" value="ACYL-COENZYME A THIOESTERASE MBLAC2"/>
    <property type="match status" value="1"/>
</dbReference>
<reference evidence="16" key="1">
    <citation type="journal article" date="2019" name="Int. J. Syst. Evol. Microbiol.">
        <title>The Global Catalogue of Microorganisms (GCM) 10K type strain sequencing project: providing services to taxonomists for standard genome sequencing and annotation.</title>
        <authorList>
            <consortium name="The Broad Institute Genomics Platform"/>
            <consortium name="The Broad Institute Genome Sequencing Center for Infectious Disease"/>
            <person name="Wu L."/>
            <person name="Ma J."/>
        </authorList>
    </citation>
    <scope>NUCLEOTIDE SEQUENCE [LARGE SCALE GENOMIC DNA]</scope>
    <source>
        <strain evidence="16">JCM 17926</strain>
    </source>
</reference>
<keyword evidence="12" id="KW-0046">Antibiotic resistance</keyword>
<evidence type="ECO:0000256" key="4">
    <source>
        <dbReference type="ARBA" id="ARBA00005250"/>
    </source>
</evidence>
<feature type="chain" id="PRO_5047044027" description="beta-lactamase" evidence="13">
    <location>
        <begin position="20"/>
        <end position="237"/>
    </location>
</feature>
<dbReference type="InterPro" id="IPR001018">
    <property type="entry name" value="Beta-lactamase_class-B_CS"/>
</dbReference>
<comment type="catalytic activity">
    <reaction evidence="1">
        <text>a beta-lactam + H2O = a substituted beta-amino acid</text>
        <dbReference type="Rhea" id="RHEA:20401"/>
        <dbReference type="ChEBI" id="CHEBI:15377"/>
        <dbReference type="ChEBI" id="CHEBI:35627"/>
        <dbReference type="ChEBI" id="CHEBI:140347"/>
        <dbReference type="EC" id="3.5.2.6"/>
    </reaction>
</comment>
<comment type="subcellular location">
    <subcellularLocation>
        <location evidence="3">Periplasm</location>
    </subcellularLocation>
</comment>
<keyword evidence="10" id="KW-0378">Hydrolase</keyword>
<dbReference type="SMART" id="SM00849">
    <property type="entry name" value="Lactamase_B"/>
    <property type="match status" value="1"/>
</dbReference>
<evidence type="ECO:0000256" key="10">
    <source>
        <dbReference type="ARBA" id="ARBA00022801"/>
    </source>
</evidence>
<dbReference type="InterPro" id="IPR001279">
    <property type="entry name" value="Metallo-B-lactamas"/>
</dbReference>
<keyword evidence="7" id="KW-0479">Metal-binding</keyword>
<evidence type="ECO:0000256" key="6">
    <source>
        <dbReference type="ARBA" id="ARBA00012865"/>
    </source>
</evidence>
<dbReference type="Gene3D" id="3.60.15.10">
    <property type="entry name" value="Ribonuclease Z/Hydroxyacylglutathione hydrolase-like"/>
    <property type="match status" value="1"/>
</dbReference>
<evidence type="ECO:0000256" key="11">
    <source>
        <dbReference type="ARBA" id="ARBA00022833"/>
    </source>
</evidence>
<dbReference type="InterPro" id="IPR058199">
    <property type="entry name" value="BlaB//VIM/IMP-1"/>
</dbReference>
<dbReference type="EMBL" id="BAABHC010000001">
    <property type="protein sequence ID" value="GAA4423568.1"/>
    <property type="molecule type" value="Genomic_DNA"/>
</dbReference>
<comment type="cofactor">
    <cofactor evidence="2">
        <name>Zn(2+)</name>
        <dbReference type="ChEBI" id="CHEBI:29105"/>
    </cofactor>
</comment>
<evidence type="ECO:0000313" key="16">
    <source>
        <dbReference type="Proteomes" id="UP001500552"/>
    </source>
</evidence>
<dbReference type="InterPro" id="IPR050855">
    <property type="entry name" value="NDM-1-like"/>
</dbReference>
<keyword evidence="16" id="KW-1185">Reference proteome</keyword>
<proteinExistence type="inferred from homology"/>
<dbReference type="EC" id="3.5.2.6" evidence="6"/>
<evidence type="ECO:0000313" key="15">
    <source>
        <dbReference type="EMBL" id="GAA4423568.1"/>
    </source>
</evidence>
<dbReference type="PANTHER" id="PTHR42951">
    <property type="entry name" value="METALLO-BETA-LACTAMASE DOMAIN-CONTAINING"/>
    <property type="match status" value="1"/>
</dbReference>
<evidence type="ECO:0000256" key="2">
    <source>
        <dbReference type="ARBA" id="ARBA00001947"/>
    </source>
</evidence>
<evidence type="ECO:0000256" key="13">
    <source>
        <dbReference type="SAM" id="SignalP"/>
    </source>
</evidence>
<evidence type="ECO:0000256" key="12">
    <source>
        <dbReference type="ARBA" id="ARBA00023251"/>
    </source>
</evidence>
<comment type="caution">
    <text evidence="15">The sequence shown here is derived from an EMBL/GenBank/DDBJ whole genome shotgun (WGS) entry which is preliminary data.</text>
</comment>
<dbReference type="NCBIfam" id="NF012229">
    <property type="entry name" value="bla_class_B_core"/>
    <property type="match status" value="1"/>
</dbReference>
<sequence length="237" mass="25846">MIKRLVLGLLLLSATGVYAQEIQVKKLAPQVYVHTSYKQVGEVVFPSHGLVIATKGGIVLVDTGWGNQPTEQLLAWVKTNLRRPVIACVATHWHEDKMGGIDAVQAQNIPLVTSKRTAALAAEHGKGTPDITFARDTAFAVGKQQFEVYYPGGGHTTDNVVVYLPQQKILFGGCLVKDLQTNNLGNVADADVRSWPGAIKNLQQRYPKAKVVVPSHGPWGDQSLLRHTLGLLQDQEK</sequence>
<gene>
    <name evidence="15" type="primary">bla2</name>
    <name evidence="15" type="ORF">GCM10023188_02540</name>
</gene>
<keyword evidence="8 13" id="KW-0732">Signal</keyword>
<keyword evidence="9" id="KW-0574">Periplasm</keyword>
<accession>A0ABP8L794</accession>
<evidence type="ECO:0000256" key="1">
    <source>
        <dbReference type="ARBA" id="ARBA00001526"/>
    </source>
</evidence>
<feature type="signal peptide" evidence="13">
    <location>
        <begin position="1"/>
        <end position="19"/>
    </location>
</feature>
<dbReference type="InterPro" id="IPR036866">
    <property type="entry name" value="RibonucZ/Hydroxyglut_hydro"/>
</dbReference>
<evidence type="ECO:0000256" key="7">
    <source>
        <dbReference type="ARBA" id="ARBA00022723"/>
    </source>
</evidence>
<dbReference type="Proteomes" id="UP001500552">
    <property type="component" value="Unassembled WGS sequence"/>
</dbReference>
<dbReference type="PROSITE" id="PS00744">
    <property type="entry name" value="BETA_LACTAMASE_B_2"/>
    <property type="match status" value="1"/>
</dbReference>
<feature type="domain" description="Metallo-beta-lactamase" evidence="14">
    <location>
        <begin position="46"/>
        <end position="216"/>
    </location>
</feature>
<evidence type="ECO:0000259" key="14">
    <source>
        <dbReference type="SMART" id="SM00849"/>
    </source>
</evidence>
<evidence type="ECO:0000256" key="9">
    <source>
        <dbReference type="ARBA" id="ARBA00022764"/>
    </source>
</evidence>
<evidence type="ECO:0000256" key="5">
    <source>
        <dbReference type="ARBA" id="ARBA00011245"/>
    </source>
</evidence>
<evidence type="ECO:0000256" key="8">
    <source>
        <dbReference type="ARBA" id="ARBA00022729"/>
    </source>
</evidence>
<evidence type="ECO:0000256" key="3">
    <source>
        <dbReference type="ARBA" id="ARBA00004418"/>
    </source>
</evidence>
<dbReference type="NCBIfam" id="NF033088">
    <property type="entry name" value="bla_subclass_B1"/>
    <property type="match status" value="1"/>
</dbReference>
<dbReference type="RefSeq" id="WP_345156322.1">
    <property type="nucleotide sequence ID" value="NZ_BAABHC010000001.1"/>
</dbReference>
<keyword evidence="11" id="KW-0862">Zinc</keyword>